<dbReference type="Proteomes" id="UP000683507">
    <property type="component" value="Chromosome"/>
</dbReference>
<dbReference type="InterPro" id="IPR012338">
    <property type="entry name" value="Beta-lactam/transpept-like"/>
</dbReference>
<dbReference type="InterPro" id="IPR050789">
    <property type="entry name" value="Diverse_Enzym_Activities"/>
</dbReference>
<protein>
    <recommendedName>
        <fullName evidence="1">Beta-lactamase-related domain-containing protein</fullName>
    </recommendedName>
</protein>
<dbReference type="Pfam" id="PF00144">
    <property type="entry name" value="Beta-lactamase"/>
    <property type="match status" value="1"/>
</dbReference>
<keyword evidence="3" id="KW-1185">Reference proteome</keyword>
<accession>A0A916JJF4</accession>
<evidence type="ECO:0000313" key="2">
    <source>
        <dbReference type="EMBL" id="CAG5076902.1"/>
    </source>
</evidence>
<dbReference type="PANTHER" id="PTHR43283">
    <property type="entry name" value="BETA-LACTAMASE-RELATED"/>
    <property type="match status" value="1"/>
</dbReference>
<dbReference type="AlphaFoldDB" id="A0A916JJF4"/>
<name>A0A916JJF4_9FLAO</name>
<dbReference type="SUPFAM" id="SSF56601">
    <property type="entry name" value="beta-lactamase/transpeptidase-like"/>
    <property type="match status" value="1"/>
</dbReference>
<dbReference type="RefSeq" id="WP_258540479.1">
    <property type="nucleotide sequence ID" value="NZ_OU015584.1"/>
</dbReference>
<organism evidence="2 3">
    <name type="scientific">Parvicella tangerina</name>
    <dbReference type="NCBI Taxonomy" id="2829795"/>
    <lineage>
        <taxon>Bacteria</taxon>
        <taxon>Pseudomonadati</taxon>
        <taxon>Bacteroidota</taxon>
        <taxon>Flavobacteriia</taxon>
        <taxon>Flavobacteriales</taxon>
        <taxon>Parvicellaceae</taxon>
        <taxon>Parvicella</taxon>
    </lineage>
</organism>
<evidence type="ECO:0000259" key="1">
    <source>
        <dbReference type="Pfam" id="PF00144"/>
    </source>
</evidence>
<reference evidence="2" key="1">
    <citation type="submission" date="2021-04" db="EMBL/GenBank/DDBJ databases">
        <authorList>
            <person name="Rodrigo-Torres L."/>
            <person name="Arahal R. D."/>
            <person name="Lucena T."/>
        </authorList>
    </citation>
    <scope>NUCLEOTIDE SEQUENCE</scope>
    <source>
        <strain evidence="2">AS29M-1</strain>
    </source>
</reference>
<feature type="domain" description="Beta-lactamase-related" evidence="1">
    <location>
        <begin position="64"/>
        <end position="333"/>
    </location>
</feature>
<proteinExistence type="predicted"/>
<gene>
    <name evidence="2" type="ORF">CRYO30217_00238</name>
</gene>
<dbReference type="InterPro" id="IPR001466">
    <property type="entry name" value="Beta-lactam-related"/>
</dbReference>
<dbReference type="KEGG" id="ptan:CRYO30217_00238"/>
<dbReference type="Gene3D" id="3.40.710.10">
    <property type="entry name" value="DD-peptidase/beta-lactamase superfamily"/>
    <property type="match status" value="1"/>
</dbReference>
<sequence>MGRYVIYNFANISDYKKFPSREIKSATVPFEFYRDIEPEALENEHTQDRFKTIKGLETLLENNKSVAFMVLHKDTIKYEWYADNWSNEDIVTSFSMSKSMISALIGIALDEGHIKSLDDPITDYIKLFKNEGFDQITIQHLLDMRTGIDYVESYYNPFGNVAIGYYGRNLDRHISKLKIKGPPGEEFEYISIATQLLGVIIEEATGQPVSAYLQDKIWSKIGTQFNATWSVDRKKGREKSFCCINAHTEDFAKFALLYLNKGNWQGEQIIPEEWVEKSVEIQPDTEDNFYQNQWWLFRPSDPKKPNLVTYAAQGHLGQIMAIDPVNEVIIIRFGKQWGQANWVNIFRDISKSF</sequence>
<dbReference type="EMBL" id="OU015584">
    <property type="protein sequence ID" value="CAG5076902.1"/>
    <property type="molecule type" value="Genomic_DNA"/>
</dbReference>
<evidence type="ECO:0000313" key="3">
    <source>
        <dbReference type="Proteomes" id="UP000683507"/>
    </source>
</evidence>
<dbReference type="PANTHER" id="PTHR43283:SF14">
    <property type="entry name" value="BLL8153 PROTEIN"/>
    <property type="match status" value="1"/>
</dbReference>